<dbReference type="SFLD" id="SFLDS00029">
    <property type="entry name" value="Radical_SAM"/>
    <property type="match status" value="1"/>
</dbReference>
<dbReference type="CDD" id="cd02068">
    <property type="entry name" value="radical_SAM_B12_BD"/>
    <property type="match status" value="1"/>
</dbReference>
<evidence type="ECO:0000256" key="2">
    <source>
        <dbReference type="ARBA" id="ARBA00022691"/>
    </source>
</evidence>
<dbReference type="STRING" id="1294263.JCM21531_3606"/>
<keyword evidence="2" id="KW-0949">S-adenosyl-L-methionine</keyword>
<dbReference type="PROSITE" id="PS51332">
    <property type="entry name" value="B12_BINDING"/>
    <property type="match status" value="1"/>
</dbReference>
<dbReference type="InterPro" id="IPR007197">
    <property type="entry name" value="rSAM"/>
</dbReference>
<evidence type="ECO:0000256" key="4">
    <source>
        <dbReference type="ARBA" id="ARBA00023004"/>
    </source>
</evidence>
<evidence type="ECO:0000256" key="1">
    <source>
        <dbReference type="ARBA" id="ARBA00001966"/>
    </source>
</evidence>
<dbReference type="RefSeq" id="WP_243467664.1">
    <property type="nucleotide sequence ID" value="NZ_BAVR01000053.1"/>
</dbReference>
<dbReference type="Proteomes" id="UP000019109">
    <property type="component" value="Unassembled WGS sequence"/>
</dbReference>
<comment type="caution">
    <text evidence="7">The sequence shown here is derived from an EMBL/GenBank/DDBJ whole genome shotgun (WGS) entry which is preliminary data.</text>
</comment>
<keyword evidence="8" id="KW-1185">Reference proteome</keyword>
<dbReference type="Gene3D" id="3.40.50.280">
    <property type="entry name" value="Cobalamin-binding domain"/>
    <property type="match status" value="1"/>
</dbReference>
<dbReference type="EMBL" id="BAVR01000053">
    <property type="protein sequence ID" value="GAE90027.1"/>
    <property type="molecule type" value="Genomic_DNA"/>
</dbReference>
<dbReference type="InterPro" id="IPR006158">
    <property type="entry name" value="Cobalamin-bd"/>
</dbReference>
<evidence type="ECO:0000256" key="5">
    <source>
        <dbReference type="ARBA" id="ARBA00023014"/>
    </source>
</evidence>
<dbReference type="Pfam" id="PF02310">
    <property type="entry name" value="B12-binding"/>
    <property type="match status" value="1"/>
</dbReference>
<sequence>MKTIIIGVNSKYIHSSLAAWYLKASCDKQCGEVRVMEFTINDNPESVLSRIYTEGCDVAAFSCYIWNIGFVLKLAENLKMVLPDVKIILGGPEVSFDPEDILRSNWFVDYVMSGEGEGAFGLLLRSFIDEEVNLDAIEGLSYRKDGEIHGSKSFRLVRELDTIPSPYTGEMLSAIGNRIIYFESSRGCPFSCSYCISSTFDGVRYFPWKGLNLTF</sequence>
<keyword evidence="3" id="KW-0479">Metal-binding</keyword>
<dbReference type="InterPro" id="IPR058240">
    <property type="entry name" value="rSAM_sf"/>
</dbReference>
<dbReference type="InterPro" id="IPR051198">
    <property type="entry name" value="BchE-like"/>
</dbReference>
<dbReference type="PANTHER" id="PTHR43409:SF16">
    <property type="entry name" value="SLR0320 PROTEIN"/>
    <property type="match status" value="1"/>
</dbReference>
<keyword evidence="4" id="KW-0408">Iron</keyword>
<dbReference type="GO" id="GO:0005829">
    <property type="term" value="C:cytosol"/>
    <property type="evidence" value="ECO:0007669"/>
    <property type="project" value="TreeGrafter"/>
</dbReference>
<dbReference type="SUPFAM" id="SSF52242">
    <property type="entry name" value="Cobalamin (vitamin B12)-binding domain"/>
    <property type="match status" value="1"/>
</dbReference>
<dbReference type="AlphaFoldDB" id="W4VA14"/>
<comment type="cofactor">
    <cofactor evidence="1">
        <name>[4Fe-4S] cluster</name>
        <dbReference type="ChEBI" id="CHEBI:49883"/>
    </cofactor>
</comment>
<organism evidence="7 8">
    <name type="scientific">Acetivibrio straminisolvens JCM 21531</name>
    <dbReference type="NCBI Taxonomy" id="1294263"/>
    <lineage>
        <taxon>Bacteria</taxon>
        <taxon>Bacillati</taxon>
        <taxon>Bacillota</taxon>
        <taxon>Clostridia</taxon>
        <taxon>Eubacteriales</taxon>
        <taxon>Oscillospiraceae</taxon>
        <taxon>Acetivibrio</taxon>
    </lineage>
</organism>
<name>W4VA14_9FIRM</name>
<accession>W4VA14</accession>
<protein>
    <submittedName>
        <fullName evidence="7">Fe-S oxidoreductase</fullName>
    </submittedName>
</protein>
<reference evidence="7" key="1">
    <citation type="journal article" date="2014" name="Genome Announc.">
        <title>Draft Genome Sequence of Clostridium straminisolvens Strain JCM 21531T, Isolated from a Cellulose-Degrading Bacterial Community.</title>
        <authorList>
            <person name="Yuki M."/>
            <person name="Oshima K."/>
            <person name="Suda W."/>
            <person name="Sakamoto M."/>
            <person name="Kitamura K."/>
            <person name="Iida T."/>
            <person name="Hattori M."/>
            <person name="Ohkuma M."/>
        </authorList>
    </citation>
    <scope>NUCLEOTIDE SEQUENCE [LARGE SCALE GENOMIC DNA]</scope>
    <source>
        <strain evidence="7">JCM 21531</strain>
    </source>
</reference>
<dbReference type="PANTHER" id="PTHR43409">
    <property type="entry name" value="ANAEROBIC MAGNESIUM-PROTOPORPHYRIN IX MONOMETHYL ESTER CYCLASE-RELATED"/>
    <property type="match status" value="1"/>
</dbReference>
<keyword evidence="5" id="KW-0411">Iron-sulfur</keyword>
<dbReference type="SUPFAM" id="SSF102114">
    <property type="entry name" value="Radical SAM enzymes"/>
    <property type="match status" value="1"/>
</dbReference>
<feature type="domain" description="B12-binding" evidence="6">
    <location>
        <begin position="1"/>
        <end position="134"/>
    </location>
</feature>
<dbReference type="SFLD" id="SFLDG01082">
    <property type="entry name" value="B12-binding_domain_containing"/>
    <property type="match status" value="1"/>
</dbReference>
<dbReference type="GO" id="GO:0046872">
    <property type="term" value="F:metal ion binding"/>
    <property type="evidence" value="ECO:0007669"/>
    <property type="project" value="UniProtKB-KW"/>
</dbReference>
<dbReference type="GO" id="GO:0031419">
    <property type="term" value="F:cobalamin binding"/>
    <property type="evidence" value="ECO:0007669"/>
    <property type="project" value="InterPro"/>
</dbReference>
<dbReference type="GO" id="GO:0051536">
    <property type="term" value="F:iron-sulfur cluster binding"/>
    <property type="evidence" value="ECO:0007669"/>
    <property type="project" value="UniProtKB-KW"/>
</dbReference>
<evidence type="ECO:0000259" key="6">
    <source>
        <dbReference type="PROSITE" id="PS51332"/>
    </source>
</evidence>
<dbReference type="InterPro" id="IPR036724">
    <property type="entry name" value="Cobalamin-bd_sf"/>
</dbReference>
<dbReference type="GO" id="GO:0003824">
    <property type="term" value="F:catalytic activity"/>
    <property type="evidence" value="ECO:0007669"/>
    <property type="project" value="InterPro"/>
</dbReference>
<gene>
    <name evidence="7" type="ORF">JCM21531_3606</name>
</gene>
<evidence type="ECO:0000256" key="3">
    <source>
        <dbReference type="ARBA" id="ARBA00022723"/>
    </source>
</evidence>
<proteinExistence type="predicted"/>
<evidence type="ECO:0000313" key="7">
    <source>
        <dbReference type="EMBL" id="GAE90027.1"/>
    </source>
</evidence>
<evidence type="ECO:0000313" key="8">
    <source>
        <dbReference type="Proteomes" id="UP000019109"/>
    </source>
</evidence>